<keyword evidence="7" id="KW-0051">Antiviral defense</keyword>
<keyword evidence="2" id="KW-0808">Transferase</keyword>
<dbReference type="RefSeq" id="WP_093978381.1">
    <property type="nucleotide sequence ID" value="NZ_CP022515.1"/>
</dbReference>
<name>A0A221UWD8_9FLAO</name>
<keyword evidence="5" id="KW-0460">Magnesium</keyword>
<accession>A0A221UWD8</accession>
<dbReference type="Pfam" id="PF00078">
    <property type="entry name" value="RVT_1"/>
    <property type="match status" value="1"/>
</dbReference>
<organism evidence="11 12">
    <name type="scientific">Arenibacter algicola</name>
    <dbReference type="NCBI Taxonomy" id="616991"/>
    <lineage>
        <taxon>Bacteria</taxon>
        <taxon>Pseudomonadati</taxon>
        <taxon>Bacteroidota</taxon>
        <taxon>Flavobacteriia</taxon>
        <taxon>Flavobacteriales</taxon>
        <taxon>Flavobacteriaceae</taxon>
        <taxon>Arenibacter</taxon>
    </lineage>
</organism>
<dbReference type="KEGG" id="aalg:AREALGSMS7_02248"/>
<dbReference type="GO" id="GO:0003964">
    <property type="term" value="F:RNA-directed DNA polymerase activity"/>
    <property type="evidence" value="ECO:0007669"/>
    <property type="project" value="UniProtKB-KW"/>
</dbReference>
<keyword evidence="3" id="KW-0548">Nucleotidyltransferase</keyword>
<keyword evidence="4" id="KW-0479">Metal-binding</keyword>
<evidence type="ECO:0000259" key="10">
    <source>
        <dbReference type="PROSITE" id="PS50878"/>
    </source>
</evidence>
<evidence type="ECO:0000256" key="8">
    <source>
        <dbReference type="ARBA" id="ARBA00034120"/>
    </source>
</evidence>
<evidence type="ECO:0000256" key="6">
    <source>
        <dbReference type="ARBA" id="ARBA00022918"/>
    </source>
</evidence>
<evidence type="ECO:0000313" key="11">
    <source>
        <dbReference type="EMBL" id="ASO05699.1"/>
    </source>
</evidence>
<dbReference type="GO" id="GO:0046872">
    <property type="term" value="F:metal ion binding"/>
    <property type="evidence" value="ECO:0007669"/>
    <property type="project" value="UniProtKB-KW"/>
</dbReference>
<dbReference type="InterPro" id="IPR000477">
    <property type="entry name" value="RT_dom"/>
</dbReference>
<dbReference type="Pfam" id="PF08388">
    <property type="entry name" value="GIIM"/>
    <property type="match status" value="1"/>
</dbReference>
<dbReference type="PANTHER" id="PTHR34047">
    <property type="entry name" value="NUCLEAR INTRON MATURASE 1, MITOCHONDRIAL-RELATED"/>
    <property type="match status" value="1"/>
</dbReference>
<dbReference type="SUPFAM" id="SSF56672">
    <property type="entry name" value="DNA/RNA polymerases"/>
    <property type="match status" value="1"/>
</dbReference>
<proteinExistence type="inferred from homology"/>
<dbReference type="PRINTS" id="PR00866">
    <property type="entry name" value="RNADNAPOLMS"/>
</dbReference>
<comment type="similarity">
    <text evidence="8">Belongs to the bacterial reverse transcriptase family.</text>
</comment>
<gene>
    <name evidence="11" type="ORF">AREALGSMS7_02248</name>
</gene>
<evidence type="ECO:0000256" key="5">
    <source>
        <dbReference type="ARBA" id="ARBA00022842"/>
    </source>
</evidence>
<evidence type="ECO:0000256" key="3">
    <source>
        <dbReference type="ARBA" id="ARBA00022695"/>
    </source>
</evidence>
<dbReference type="Proteomes" id="UP000204551">
    <property type="component" value="Chromosome"/>
</dbReference>
<dbReference type="PANTHER" id="PTHR34047:SF8">
    <property type="entry name" value="PROTEIN YKFC"/>
    <property type="match status" value="1"/>
</dbReference>
<protein>
    <recommendedName>
        <fullName evidence="1">RNA-directed DNA polymerase</fullName>
        <ecNumber evidence="1">2.7.7.49</ecNumber>
    </recommendedName>
</protein>
<dbReference type="CDD" id="cd01651">
    <property type="entry name" value="RT_G2_intron"/>
    <property type="match status" value="1"/>
</dbReference>
<evidence type="ECO:0000256" key="2">
    <source>
        <dbReference type="ARBA" id="ARBA00022679"/>
    </source>
</evidence>
<sequence>MIGQVVHPYNLQKALEQVIANKGSAGIDGMKTTELTEYLRENKLHILQTVKQGKYRPQAILGVEIPKANGKSRLLGIPTVTDRLLQQAVSQVVMPKFENGFSAYSYGFRPNRNARQAVGKALEYIHEGYSFIVDIDLKTFFDEVDHCLLLNLLYQKVKCQITLQLIRKWLRAPILINGKLEKRRKGVPQGSPISPLLSNILLNELDKELTRRKLRFVRYADDFSVYTRRRSDATATMGAISKYLKTKLKLAVNREKSGVRKPVQFTILGFGFVPTYIKGEKGKYQLVVSEKAWKSLKMRVKTITAKTKPMSFDERVAKINEIQRGWLNYFRGTSIHGKLRDLDGWLRNRLRYCIWTDWKKPERKRKNLIRLGVDQDHAYAWSRTRKGGWAVAQSPILNSTITLKRLQQRGYQAMLKLYMELNPSIYEPPYTRPVRTVV</sequence>
<comment type="catalytic activity">
    <reaction evidence="9">
        <text>DNA(n) + a 2'-deoxyribonucleoside 5'-triphosphate = DNA(n+1) + diphosphate</text>
        <dbReference type="Rhea" id="RHEA:22508"/>
        <dbReference type="Rhea" id="RHEA-COMP:17339"/>
        <dbReference type="Rhea" id="RHEA-COMP:17340"/>
        <dbReference type="ChEBI" id="CHEBI:33019"/>
        <dbReference type="ChEBI" id="CHEBI:61560"/>
        <dbReference type="ChEBI" id="CHEBI:173112"/>
        <dbReference type="EC" id="2.7.7.49"/>
    </reaction>
</comment>
<evidence type="ECO:0000256" key="4">
    <source>
        <dbReference type="ARBA" id="ARBA00022723"/>
    </source>
</evidence>
<keyword evidence="6" id="KW-0695">RNA-directed DNA polymerase</keyword>
<reference evidence="11 12" key="1">
    <citation type="submission" date="2017-07" db="EMBL/GenBank/DDBJ databases">
        <title>Genome Sequence of Arenibacter algicola Strain SMS7 Isolated from a culture of the Diatom Skeletonema marinoi.</title>
        <authorList>
            <person name="Topel M."/>
            <person name="Pinder M.I.M."/>
            <person name="Johansson O.N."/>
            <person name="Kourtchenko O."/>
            <person name="Godhe A."/>
            <person name="Clarke A.K."/>
        </authorList>
    </citation>
    <scope>NUCLEOTIDE SEQUENCE [LARGE SCALE GENOMIC DNA]</scope>
    <source>
        <strain evidence="11 12">SMS7</strain>
    </source>
</reference>
<dbReference type="NCBIfam" id="TIGR04416">
    <property type="entry name" value="group_II_RT_mat"/>
    <property type="match status" value="1"/>
</dbReference>
<dbReference type="EMBL" id="CP022515">
    <property type="protein sequence ID" value="ASO05699.1"/>
    <property type="molecule type" value="Genomic_DNA"/>
</dbReference>
<dbReference type="AlphaFoldDB" id="A0A221UWD8"/>
<dbReference type="InterPro" id="IPR030931">
    <property type="entry name" value="Group_II_RT_mat"/>
</dbReference>
<feature type="domain" description="Reverse transcriptase" evidence="10">
    <location>
        <begin position="44"/>
        <end position="272"/>
    </location>
</feature>
<dbReference type="InterPro" id="IPR013597">
    <property type="entry name" value="Mat_intron_G2"/>
</dbReference>
<evidence type="ECO:0000256" key="1">
    <source>
        <dbReference type="ARBA" id="ARBA00012493"/>
    </source>
</evidence>
<evidence type="ECO:0000256" key="9">
    <source>
        <dbReference type="ARBA" id="ARBA00048173"/>
    </source>
</evidence>
<evidence type="ECO:0000256" key="7">
    <source>
        <dbReference type="ARBA" id="ARBA00023118"/>
    </source>
</evidence>
<dbReference type="GO" id="GO:0003723">
    <property type="term" value="F:RNA binding"/>
    <property type="evidence" value="ECO:0007669"/>
    <property type="project" value="InterPro"/>
</dbReference>
<dbReference type="InterPro" id="IPR043502">
    <property type="entry name" value="DNA/RNA_pol_sf"/>
</dbReference>
<evidence type="ECO:0000313" key="12">
    <source>
        <dbReference type="Proteomes" id="UP000204551"/>
    </source>
</evidence>
<dbReference type="EC" id="2.7.7.49" evidence="1"/>
<dbReference type="GO" id="GO:0051607">
    <property type="term" value="P:defense response to virus"/>
    <property type="evidence" value="ECO:0007669"/>
    <property type="project" value="UniProtKB-KW"/>
</dbReference>
<dbReference type="InterPro" id="IPR000123">
    <property type="entry name" value="Reverse_transcriptase_msDNA"/>
</dbReference>
<dbReference type="InterPro" id="IPR051083">
    <property type="entry name" value="GrpII_Intron_Splice-Mob/Def"/>
</dbReference>
<dbReference type="PROSITE" id="PS50878">
    <property type="entry name" value="RT_POL"/>
    <property type="match status" value="1"/>
</dbReference>